<dbReference type="EMBL" id="JACAZE010000004">
    <property type="protein sequence ID" value="KAF7318164.1"/>
    <property type="molecule type" value="Genomic_DNA"/>
</dbReference>
<feature type="compositionally biased region" description="Polar residues" evidence="1">
    <location>
        <begin position="819"/>
        <end position="830"/>
    </location>
</feature>
<organism evidence="3 4">
    <name type="scientific">Mycena chlorophos</name>
    <name type="common">Agaric fungus</name>
    <name type="synonym">Agaricus chlorophos</name>
    <dbReference type="NCBI Taxonomy" id="658473"/>
    <lineage>
        <taxon>Eukaryota</taxon>
        <taxon>Fungi</taxon>
        <taxon>Dikarya</taxon>
        <taxon>Basidiomycota</taxon>
        <taxon>Agaricomycotina</taxon>
        <taxon>Agaricomycetes</taxon>
        <taxon>Agaricomycetidae</taxon>
        <taxon>Agaricales</taxon>
        <taxon>Marasmiineae</taxon>
        <taxon>Mycenaceae</taxon>
        <taxon>Mycena</taxon>
    </lineage>
</organism>
<feature type="compositionally biased region" description="Polar residues" evidence="1">
    <location>
        <begin position="53"/>
        <end position="62"/>
    </location>
</feature>
<dbReference type="InterPro" id="IPR040976">
    <property type="entry name" value="Pkinase_fungal"/>
</dbReference>
<dbReference type="Pfam" id="PF17667">
    <property type="entry name" value="Pkinase_fungal"/>
    <property type="match status" value="1"/>
</dbReference>
<evidence type="ECO:0000259" key="2">
    <source>
        <dbReference type="Pfam" id="PF17667"/>
    </source>
</evidence>
<dbReference type="Proteomes" id="UP000613580">
    <property type="component" value="Unassembled WGS sequence"/>
</dbReference>
<evidence type="ECO:0000256" key="1">
    <source>
        <dbReference type="SAM" id="MobiDB-lite"/>
    </source>
</evidence>
<accession>A0A8H6WGU3</accession>
<feature type="compositionally biased region" description="Polar residues" evidence="1">
    <location>
        <begin position="772"/>
        <end position="781"/>
    </location>
</feature>
<feature type="compositionally biased region" description="Basic and acidic residues" evidence="1">
    <location>
        <begin position="18"/>
        <end position="28"/>
    </location>
</feature>
<feature type="compositionally biased region" description="Polar residues" evidence="1">
    <location>
        <begin position="726"/>
        <end position="745"/>
    </location>
</feature>
<name>A0A8H6WGU3_MYCCL</name>
<dbReference type="AlphaFoldDB" id="A0A8H6WGU3"/>
<sequence>MSDENPEPYTRRSAQARRVTDSVEEPRVRRPRHKTQYPPKKGDVPLKKALLRASQSNNPAMPSTSVRSQPSSSSTPHRVASDDASDYRRVVQLQRRLHAELEGSWIEEGDGLEFQALLSRLAAASVGESETNLNQQINSWLQSRWSPYDATNQVWTGIPAGGLEATLYNPLVELLTTILGKFKLKRRTNADKTVFGNRCFVNTHNVALEHNPFDTPEDADALKTMPDILLMGTGPSATAFVKVPGPDGLGYDHDISIWEGKPDNTFGPEQQNQIAVYARETFIAQPNRRFVFATMISFTGVRVMRFDRAGCYHTRCIDYHTNAALFVKIVLALSSYDEKLVGYDTSVYWEKRAKKQRKMRFTPTHILENNELVPNAEELVFDLEAKPLFARRTIRSRGTVCWVAQYDEREFVVKDYWRADGRQSESEFLRQLIDVPGVAQLFTFVDDVDDVCTGRGVTQIINRDNQPIANRFLMRVVIPLYGDTLEAASTALELLVAIRDIVHGHRECVLRHGILHRDISHTNLRLSPYHERETAVLIDWDLAKAINGQQMTEGDWRTGTRAFQSCKVLRLASPTQTSDQTALGFPDHMDDLESVYYVLFYILCYFDTTGSRLTAAPEPIVEWFEVYDDSSSLANLKSYFLGRPFFWTLTRYPSEAPVLLVLMKKLQRIFKERADEADMAVHTGQALPKTVAEDDYEAFLSPLEAAIQQLKAAAAAAAAAPRESGSESSADGSQPISTETSTSRSAGAAPASTRIHSTPGKRRREYDDADSNGEQRPTTPDSDSEPARKKQTPNASPAAQPVGSLLLRPDSHSDAHSPVQPSVRQRNDPASPSAGRAGRTSKLTRRSSLRSQSNTG</sequence>
<proteinExistence type="predicted"/>
<reference evidence="3" key="1">
    <citation type="submission" date="2020-05" db="EMBL/GenBank/DDBJ databases">
        <title>Mycena genomes resolve the evolution of fungal bioluminescence.</title>
        <authorList>
            <person name="Tsai I.J."/>
        </authorList>
    </citation>
    <scope>NUCLEOTIDE SEQUENCE</scope>
    <source>
        <strain evidence="3">110903Hualien_Pintung</strain>
    </source>
</reference>
<dbReference type="InterPro" id="IPR011009">
    <property type="entry name" value="Kinase-like_dom_sf"/>
</dbReference>
<gene>
    <name evidence="3" type="ORF">HMN09_00324600</name>
</gene>
<dbReference type="PANTHER" id="PTHR38248">
    <property type="entry name" value="FUNK1 6"/>
    <property type="match status" value="1"/>
</dbReference>
<feature type="domain" description="Fungal-type protein kinase" evidence="2">
    <location>
        <begin position="268"/>
        <end position="602"/>
    </location>
</feature>
<evidence type="ECO:0000313" key="4">
    <source>
        <dbReference type="Proteomes" id="UP000613580"/>
    </source>
</evidence>
<comment type="caution">
    <text evidence="3">The sequence shown here is derived from an EMBL/GenBank/DDBJ whole genome shotgun (WGS) entry which is preliminary data.</text>
</comment>
<keyword evidence="4" id="KW-1185">Reference proteome</keyword>
<feature type="region of interest" description="Disordered" evidence="1">
    <location>
        <begin position="1"/>
        <end position="86"/>
    </location>
</feature>
<dbReference type="PANTHER" id="PTHR38248:SF2">
    <property type="entry name" value="FUNK1 11"/>
    <property type="match status" value="1"/>
</dbReference>
<dbReference type="OrthoDB" id="5584477at2759"/>
<feature type="compositionally biased region" description="Low complexity" evidence="1">
    <location>
        <begin position="63"/>
        <end position="78"/>
    </location>
</feature>
<feature type="region of interest" description="Disordered" evidence="1">
    <location>
        <begin position="721"/>
        <end position="856"/>
    </location>
</feature>
<dbReference type="SUPFAM" id="SSF56112">
    <property type="entry name" value="Protein kinase-like (PK-like)"/>
    <property type="match status" value="1"/>
</dbReference>
<evidence type="ECO:0000313" key="3">
    <source>
        <dbReference type="EMBL" id="KAF7318164.1"/>
    </source>
</evidence>
<protein>
    <recommendedName>
        <fullName evidence="2">Fungal-type protein kinase domain-containing protein</fullName>
    </recommendedName>
</protein>
<dbReference type="Gene3D" id="1.10.510.10">
    <property type="entry name" value="Transferase(Phosphotransferase) domain 1"/>
    <property type="match status" value="1"/>
</dbReference>